<dbReference type="InterPro" id="IPR001789">
    <property type="entry name" value="Sig_transdc_resp-reg_receiver"/>
</dbReference>
<dbReference type="NCBIfam" id="TIGR00229">
    <property type="entry name" value="sensory_box"/>
    <property type="match status" value="2"/>
</dbReference>
<organism evidence="9 10">
    <name type="scientific">Paragemmobacter ruber</name>
    <dbReference type="NCBI Taxonomy" id="1985673"/>
    <lineage>
        <taxon>Bacteria</taxon>
        <taxon>Pseudomonadati</taxon>
        <taxon>Pseudomonadota</taxon>
        <taxon>Alphaproteobacteria</taxon>
        <taxon>Rhodobacterales</taxon>
        <taxon>Paracoccaceae</taxon>
        <taxon>Paragemmobacter</taxon>
    </lineage>
</organism>
<dbReference type="InterPro" id="IPR004358">
    <property type="entry name" value="Sig_transdc_His_kin-like_C"/>
</dbReference>
<evidence type="ECO:0000259" key="8">
    <source>
        <dbReference type="PROSITE" id="PS50113"/>
    </source>
</evidence>
<dbReference type="Pfam" id="PF00072">
    <property type="entry name" value="Response_reg"/>
    <property type="match status" value="2"/>
</dbReference>
<dbReference type="InterPro" id="IPR003661">
    <property type="entry name" value="HisK_dim/P_dom"/>
</dbReference>
<dbReference type="CDD" id="cd17546">
    <property type="entry name" value="REC_hyHK_CKI1_RcsC-like"/>
    <property type="match status" value="1"/>
</dbReference>
<dbReference type="Gene3D" id="3.40.50.2300">
    <property type="match status" value="2"/>
</dbReference>
<evidence type="ECO:0000256" key="1">
    <source>
        <dbReference type="ARBA" id="ARBA00000085"/>
    </source>
</evidence>
<sequence length="1241" mass="133424">MKPPRQGSPRLRAAPALACLTPPAARLLRVACVLAILCPVVLFLAALTAPPAHAQDPDARDRLTVAFPETVPPYAVVDDLGVISGIRADTWMAWSAATGTPVILRYVPWSDLPNLLADGSVDVVDLAPMTRERQSWLDFSPAYLNIAYGIFQHGSLDEAMPRRLDQVAGRTIGVRADSPCATALASHGATVQIYPSGSAMTDAARDGSQTIFCMPLDRGRDVLARAGLADRFIQGPALLDFRGHWAVARGNTPLFQQVADGFAAIPADERAAIEARWSGRAAFTFLGLGARELWLVLGALTLAILVSLGTAAILRQRLSRAQAASAAALRRRIREQDSLHRVALATEDMSRPLPAIFADVADALASGYGDTRQMRFRLTLDGTTRDDIPPGLTPALQRPILVEGRTAGEIAALSLAGPLTAPDDHQLIELTAARIADRAEAARAIARLAHSEDRFRRTFHNSAQATTVIRNGRFDEVNAAALSLLGYPEGMSFVGLTLRDISPKRQPDGEPSASKIDRISRQLRENGSAKFDWEYLRHDGTPILVEVMLSAIGTGGDVEIFALWNDITVKRQAEAALAAHQRTLEAQVARRTDELSRLNEELGTLLATAASGIALLQGNAIRTCNPSLSKLLLIPQDQLIGTSPALLFASEAEWRDLFDRATAEMARGGIFSANTEIRRGDGTTLWVTIRANAIHSERPDRGVVLVIDDITHEYIITRQLAAARDMAEQAARLKSDFLAHISHELRTPINAVLGFAELLLGTPMADHQRDYVRKVQASGRHLLMIINDVLDLSKVEAGKLNIEQTEFRLPAVLRAAVDTIAAAAADKGIELVVLTDPALPARFIGDPLRITQILMNLLTNALKFTDRGEIILAVEQAADGALHFRITDTGIGMTPDQIGRLFQRFTQAEDSTARLYGGTGLGLAICRQLADLMQGEVGVESQPGKGSTFWVTLPLPSLPDAPHPRATTAPLSGRRLLVIDDHPRAAEAITRHLRAAGASVTIASHLPEGRIDSFDTILIDSAMPLMDGFATARAIRARHGSATPALVLLAHKGGQEMMDRATTEGFRDVVLKPAEPDHLIGRLVALAQPVTAPASSQTATLAAPAQPHAGKRVLVVDDNLLNAELLAAHLTHHGIAVTLAHNGAEAVQAVLDQDFDAIFLDSQMPVMDGVEATRRIRALPTAKSAVPIIGLTGNARDMERDIALEAGMSDYMVKPISAATLRALLMRHLSGERQTTATAAN</sequence>
<evidence type="ECO:0000259" key="7">
    <source>
        <dbReference type="PROSITE" id="PS50110"/>
    </source>
</evidence>
<dbReference type="SMART" id="SM00086">
    <property type="entry name" value="PAC"/>
    <property type="match status" value="2"/>
</dbReference>
<dbReference type="InterPro" id="IPR001610">
    <property type="entry name" value="PAC"/>
</dbReference>
<evidence type="ECO:0000256" key="3">
    <source>
        <dbReference type="ARBA" id="ARBA00022553"/>
    </source>
</evidence>
<name>A0ABW9Y6W3_9RHOB</name>
<dbReference type="SMART" id="SM00388">
    <property type="entry name" value="HisKA"/>
    <property type="match status" value="1"/>
</dbReference>
<dbReference type="SUPFAM" id="SSF47384">
    <property type="entry name" value="Homodimeric domain of signal transducing histidine kinase"/>
    <property type="match status" value="1"/>
</dbReference>
<dbReference type="PROSITE" id="PS50113">
    <property type="entry name" value="PAC"/>
    <property type="match status" value="1"/>
</dbReference>
<dbReference type="CDD" id="cd00082">
    <property type="entry name" value="HisKA"/>
    <property type="match status" value="1"/>
</dbReference>
<reference evidence="10" key="1">
    <citation type="submission" date="2020-01" db="EMBL/GenBank/DDBJ databases">
        <title>Sphingomonas sp. strain CSW-10.</title>
        <authorList>
            <person name="Chen W.-M."/>
        </authorList>
    </citation>
    <scope>NUCLEOTIDE SEQUENCE [LARGE SCALE GENOMIC DNA]</scope>
    <source>
        <strain evidence="10">CCP-1</strain>
    </source>
</reference>
<dbReference type="Proteomes" id="UP001517376">
    <property type="component" value="Unassembled WGS sequence"/>
</dbReference>
<feature type="domain" description="Response regulatory" evidence="7">
    <location>
        <begin position="1112"/>
        <end position="1229"/>
    </location>
</feature>
<keyword evidence="10" id="KW-1185">Reference proteome</keyword>
<dbReference type="SMART" id="SM00387">
    <property type="entry name" value="HATPase_c"/>
    <property type="match status" value="1"/>
</dbReference>
<dbReference type="EMBL" id="JAAATW010000002">
    <property type="protein sequence ID" value="NBE08301.1"/>
    <property type="molecule type" value="Genomic_DNA"/>
</dbReference>
<evidence type="ECO:0000256" key="4">
    <source>
        <dbReference type="PROSITE-ProRule" id="PRU00169"/>
    </source>
</evidence>
<evidence type="ECO:0000256" key="2">
    <source>
        <dbReference type="ARBA" id="ARBA00012438"/>
    </source>
</evidence>
<dbReference type="InterPro" id="IPR000700">
    <property type="entry name" value="PAS-assoc_C"/>
</dbReference>
<evidence type="ECO:0000313" key="9">
    <source>
        <dbReference type="EMBL" id="NBE08301.1"/>
    </source>
</evidence>
<dbReference type="PRINTS" id="PR00344">
    <property type="entry name" value="BCTRLSENSOR"/>
</dbReference>
<feature type="coiled-coil region" evidence="5">
    <location>
        <begin position="570"/>
        <end position="601"/>
    </location>
</feature>
<dbReference type="SUPFAM" id="SSF52172">
    <property type="entry name" value="CheY-like"/>
    <property type="match status" value="2"/>
</dbReference>
<dbReference type="PROSITE" id="PS50110">
    <property type="entry name" value="RESPONSE_REGULATORY"/>
    <property type="match status" value="2"/>
</dbReference>
<gene>
    <name evidence="9" type="ORF">GU920_12195</name>
</gene>
<dbReference type="InterPro" id="IPR005467">
    <property type="entry name" value="His_kinase_dom"/>
</dbReference>
<accession>A0ABW9Y6W3</accession>
<dbReference type="Pfam" id="PF13426">
    <property type="entry name" value="PAS_9"/>
    <property type="match status" value="2"/>
</dbReference>
<dbReference type="InterPro" id="IPR035965">
    <property type="entry name" value="PAS-like_dom_sf"/>
</dbReference>
<keyword evidence="3 4" id="KW-0597">Phosphoprotein</keyword>
<feature type="modified residue" description="4-aspartylphosphate" evidence="4">
    <location>
        <position position="1161"/>
    </location>
</feature>
<evidence type="ECO:0000313" key="10">
    <source>
        <dbReference type="Proteomes" id="UP001517376"/>
    </source>
</evidence>
<dbReference type="Gene3D" id="3.30.565.10">
    <property type="entry name" value="Histidine kinase-like ATPase, C-terminal domain"/>
    <property type="match status" value="1"/>
</dbReference>
<comment type="caution">
    <text evidence="9">The sequence shown here is derived from an EMBL/GenBank/DDBJ whole genome shotgun (WGS) entry which is preliminary data.</text>
</comment>
<dbReference type="CDD" id="cd00130">
    <property type="entry name" value="PAS"/>
    <property type="match status" value="2"/>
</dbReference>
<dbReference type="Gene3D" id="3.30.450.20">
    <property type="entry name" value="PAS domain"/>
    <property type="match status" value="2"/>
</dbReference>
<dbReference type="InterPro" id="IPR036890">
    <property type="entry name" value="HATPase_C_sf"/>
</dbReference>
<dbReference type="EC" id="2.7.13.3" evidence="2"/>
<dbReference type="PROSITE" id="PS50109">
    <property type="entry name" value="HIS_KIN"/>
    <property type="match status" value="1"/>
</dbReference>
<dbReference type="InterPro" id="IPR036097">
    <property type="entry name" value="HisK_dim/P_sf"/>
</dbReference>
<dbReference type="PANTHER" id="PTHR45339:SF5">
    <property type="entry name" value="HISTIDINE KINASE"/>
    <property type="match status" value="1"/>
</dbReference>
<feature type="modified residue" description="4-aspartylphosphate" evidence="4">
    <location>
        <position position="1020"/>
    </location>
</feature>
<comment type="catalytic activity">
    <reaction evidence="1">
        <text>ATP + protein L-histidine = ADP + protein N-phospho-L-histidine.</text>
        <dbReference type="EC" id="2.7.13.3"/>
    </reaction>
</comment>
<proteinExistence type="predicted"/>
<dbReference type="Gene3D" id="3.40.190.10">
    <property type="entry name" value="Periplasmic binding protein-like II"/>
    <property type="match status" value="2"/>
</dbReference>
<dbReference type="SUPFAM" id="SSF55785">
    <property type="entry name" value="PYP-like sensor domain (PAS domain)"/>
    <property type="match status" value="2"/>
</dbReference>
<dbReference type="Pfam" id="PF00512">
    <property type="entry name" value="HisKA"/>
    <property type="match status" value="1"/>
</dbReference>
<dbReference type="CDD" id="cd16922">
    <property type="entry name" value="HATPase_EvgS-ArcB-TorS-like"/>
    <property type="match status" value="1"/>
</dbReference>
<evidence type="ECO:0000259" key="6">
    <source>
        <dbReference type="PROSITE" id="PS50109"/>
    </source>
</evidence>
<keyword evidence="5" id="KW-0175">Coiled coil</keyword>
<dbReference type="Gene3D" id="1.10.287.130">
    <property type="match status" value="1"/>
</dbReference>
<protein>
    <recommendedName>
        <fullName evidence="2">histidine kinase</fullName>
        <ecNumber evidence="2">2.7.13.3</ecNumber>
    </recommendedName>
</protein>
<feature type="domain" description="Response regulatory" evidence="7">
    <location>
        <begin position="975"/>
        <end position="1087"/>
    </location>
</feature>
<dbReference type="InterPro" id="IPR000014">
    <property type="entry name" value="PAS"/>
</dbReference>
<dbReference type="Pfam" id="PF00497">
    <property type="entry name" value="SBP_bac_3"/>
    <property type="match status" value="1"/>
</dbReference>
<dbReference type="InterPro" id="IPR011006">
    <property type="entry name" value="CheY-like_superfamily"/>
</dbReference>
<dbReference type="InterPro" id="IPR001638">
    <property type="entry name" value="Solute-binding_3/MltF_N"/>
</dbReference>
<dbReference type="SUPFAM" id="SSF55874">
    <property type="entry name" value="ATPase domain of HSP90 chaperone/DNA topoisomerase II/histidine kinase"/>
    <property type="match status" value="1"/>
</dbReference>
<dbReference type="SUPFAM" id="SSF53850">
    <property type="entry name" value="Periplasmic binding protein-like II"/>
    <property type="match status" value="1"/>
</dbReference>
<feature type="domain" description="Histidine kinase" evidence="6">
    <location>
        <begin position="740"/>
        <end position="957"/>
    </location>
</feature>
<dbReference type="PANTHER" id="PTHR45339">
    <property type="entry name" value="HYBRID SIGNAL TRANSDUCTION HISTIDINE KINASE J"/>
    <property type="match status" value="1"/>
</dbReference>
<dbReference type="SMART" id="SM00448">
    <property type="entry name" value="REC"/>
    <property type="match status" value="2"/>
</dbReference>
<evidence type="ECO:0000256" key="5">
    <source>
        <dbReference type="SAM" id="Coils"/>
    </source>
</evidence>
<dbReference type="Pfam" id="PF02518">
    <property type="entry name" value="HATPase_c"/>
    <property type="match status" value="1"/>
</dbReference>
<feature type="domain" description="PAC" evidence="8">
    <location>
        <begin position="671"/>
        <end position="722"/>
    </location>
</feature>
<dbReference type="InterPro" id="IPR003594">
    <property type="entry name" value="HATPase_dom"/>
</dbReference>
<dbReference type="RefSeq" id="WP_161767293.1">
    <property type="nucleotide sequence ID" value="NZ_JAAATW010000002.1"/>
</dbReference>